<dbReference type="Proteomes" id="UP000248925">
    <property type="component" value="Unassembled WGS sequence"/>
</dbReference>
<comment type="caution">
    <text evidence="2">The sequence shown here is derived from an EMBL/GenBank/DDBJ whole genome shotgun (WGS) entry which is preliminary data.</text>
</comment>
<reference evidence="2 3" key="1">
    <citation type="journal article" date="2018" name="Sci. Rep.">
        <title>Rhizobium tumorigenes sp. nov., a novel plant tumorigenic bacterium isolated from cane gall tumors on thornless blackberry.</title>
        <authorList>
            <person name="Kuzmanovi N."/>
            <person name="Smalla K."/>
            <person name="Gronow S."/>
            <person name="PuBawska J."/>
        </authorList>
    </citation>
    <scope>NUCLEOTIDE SEQUENCE [LARGE SCALE GENOMIC DNA]</scope>
    <source>
        <strain evidence="2 3">CCBAU 85046</strain>
    </source>
</reference>
<dbReference type="Pfam" id="PF09994">
    <property type="entry name" value="T6SS_Tle1-like_cat"/>
    <property type="match status" value="1"/>
</dbReference>
<gene>
    <name evidence="2" type="ORF">CPY51_12750</name>
</gene>
<proteinExistence type="predicted"/>
<accession>A0A2W4ERT0</accession>
<dbReference type="PANTHER" id="PTHR33840:SF1">
    <property type="entry name" value="TLE1 PHOSPHOLIPASE DOMAIN-CONTAINING PROTEIN"/>
    <property type="match status" value="1"/>
</dbReference>
<dbReference type="EMBL" id="PCDP01000035">
    <property type="protein sequence ID" value="PZM13743.1"/>
    <property type="molecule type" value="Genomic_DNA"/>
</dbReference>
<dbReference type="InterPro" id="IPR018712">
    <property type="entry name" value="Tle1-like_cat"/>
</dbReference>
<sequence length="420" mass="47540">MAKNIVILFDGTSNEISADRTNILRLFGVLNRTENQIVYYDPGVGTFGAANAWSNAYRKTVEIWGLATGWGLDQNVKDAYRFVVENYDHGPLDGYGKSTGEGDRLYIFGFSRGAYSARVLAGFIHALGLMSTFHLNLIDYAYNTYKGISQSEQQDDTPLAVADQHAPSAFATMRLYERTLKTFRPPIKLLGLFDTVSSVITSGKWFPQLETLPFTRHNPSVECIRQALAIDERRTMFNPLPWALDQPYWGGPFRPPVERQQNAKEVWFSGVHGDVGGGYPEKQSAAVKIPLAWMIAETRPFGLDYNTETVDEIVLGEKPGKSYVRLDSLGELHDSMNFAWRVLEYLPRRVPETSWRRRRNPRGYYLPMADRRLIPEGATVHQSVLDRRERASPDAPYAPPNLPIAFNIEPWSNDDHSTKP</sequence>
<dbReference type="InterPro" id="IPR029058">
    <property type="entry name" value="AB_hydrolase_fold"/>
</dbReference>
<dbReference type="OrthoDB" id="4378831at2"/>
<evidence type="ECO:0000259" key="1">
    <source>
        <dbReference type="Pfam" id="PF09994"/>
    </source>
</evidence>
<organism evidence="2 3">
    <name type="scientific">Rhizobium tubonense</name>
    <dbReference type="NCBI Taxonomy" id="484088"/>
    <lineage>
        <taxon>Bacteria</taxon>
        <taxon>Pseudomonadati</taxon>
        <taxon>Pseudomonadota</taxon>
        <taxon>Alphaproteobacteria</taxon>
        <taxon>Hyphomicrobiales</taxon>
        <taxon>Rhizobiaceae</taxon>
        <taxon>Rhizobium/Agrobacterium group</taxon>
        <taxon>Rhizobium</taxon>
    </lineage>
</organism>
<dbReference type="AlphaFoldDB" id="A0A2W4ERT0"/>
<feature type="domain" description="T6SS Phospholipase effector Tle1-like catalytic" evidence="1">
    <location>
        <begin position="3"/>
        <end position="297"/>
    </location>
</feature>
<evidence type="ECO:0000313" key="2">
    <source>
        <dbReference type="EMBL" id="PZM13743.1"/>
    </source>
</evidence>
<dbReference type="PANTHER" id="PTHR33840">
    <property type="match status" value="1"/>
</dbReference>
<evidence type="ECO:0000313" key="3">
    <source>
        <dbReference type="Proteomes" id="UP000248925"/>
    </source>
</evidence>
<dbReference type="RefSeq" id="WP_111160593.1">
    <property type="nucleotide sequence ID" value="NZ_PCDP01000035.1"/>
</dbReference>
<protein>
    <recommendedName>
        <fullName evidence="1">T6SS Phospholipase effector Tle1-like catalytic domain-containing protein</fullName>
    </recommendedName>
</protein>
<dbReference type="SUPFAM" id="SSF53474">
    <property type="entry name" value="alpha/beta-Hydrolases"/>
    <property type="match status" value="1"/>
</dbReference>
<name>A0A2W4ERT0_9HYPH</name>
<keyword evidence="3" id="KW-1185">Reference proteome</keyword>